<keyword evidence="10" id="KW-0902">Two-component regulatory system</keyword>
<protein>
    <recommendedName>
        <fullName evidence="3">histidine kinase</fullName>
        <ecNumber evidence="3">2.7.13.3</ecNumber>
    </recommendedName>
</protein>
<comment type="caution">
    <text evidence="14">The sequence shown here is derived from an EMBL/GenBank/DDBJ whole genome shotgun (WGS) entry which is preliminary data.</text>
</comment>
<proteinExistence type="predicted"/>
<dbReference type="FunFam" id="3.30.565.10:FF:000006">
    <property type="entry name" value="Sensor histidine kinase WalK"/>
    <property type="match status" value="1"/>
</dbReference>
<feature type="transmembrane region" description="Helical" evidence="12">
    <location>
        <begin position="7"/>
        <end position="26"/>
    </location>
</feature>
<evidence type="ECO:0000256" key="8">
    <source>
        <dbReference type="ARBA" id="ARBA00022777"/>
    </source>
</evidence>
<feature type="transmembrane region" description="Helical" evidence="12">
    <location>
        <begin position="32"/>
        <end position="53"/>
    </location>
</feature>
<evidence type="ECO:0000256" key="11">
    <source>
        <dbReference type="ARBA" id="ARBA00023136"/>
    </source>
</evidence>
<dbReference type="Proteomes" id="UP000186308">
    <property type="component" value="Unassembled WGS sequence"/>
</dbReference>
<dbReference type="OrthoDB" id="9813151at2"/>
<evidence type="ECO:0000256" key="2">
    <source>
        <dbReference type="ARBA" id="ARBA00004236"/>
    </source>
</evidence>
<evidence type="ECO:0000256" key="12">
    <source>
        <dbReference type="SAM" id="Phobius"/>
    </source>
</evidence>
<dbReference type="SUPFAM" id="SSF47384">
    <property type="entry name" value="Homodimeric domain of signal transducing histidine kinase"/>
    <property type="match status" value="1"/>
</dbReference>
<dbReference type="InterPro" id="IPR050351">
    <property type="entry name" value="BphY/WalK/GraS-like"/>
</dbReference>
<keyword evidence="11 12" id="KW-0472">Membrane</keyword>
<dbReference type="InterPro" id="IPR004358">
    <property type="entry name" value="Sig_transdc_His_kin-like_C"/>
</dbReference>
<evidence type="ECO:0000256" key="4">
    <source>
        <dbReference type="ARBA" id="ARBA00022475"/>
    </source>
</evidence>
<dbReference type="InterPro" id="IPR036890">
    <property type="entry name" value="HATPase_C_sf"/>
</dbReference>
<keyword evidence="6" id="KW-0808">Transferase</keyword>
<dbReference type="InterPro" id="IPR036097">
    <property type="entry name" value="HisK_dim/P_sf"/>
</dbReference>
<dbReference type="SMART" id="SM00388">
    <property type="entry name" value="HisKA"/>
    <property type="match status" value="1"/>
</dbReference>
<keyword evidence="7" id="KW-0547">Nucleotide-binding</keyword>
<dbReference type="EMBL" id="FTNE01000014">
    <property type="protein sequence ID" value="SIR05634.1"/>
    <property type="molecule type" value="Genomic_DNA"/>
</dbReference>
<keyword evidence="9" id="KW-0067">ATP-binding</keyword>
<name>A0A8G2CLN0_ACIRU</name>
<dbReference type="Pfam" id="PF02518">
    <property type="entry name" value="HATPase_c"/>
    <property type="match status" value="1"/>
</dbReference>
<dbReference type="SUPFAM" id="SSF55874">
    <property type="entry name" value="ATPase domain of HSP90 chaperone/DNA topoisomerase II/histidine kinase"/>
    <property type="match status" value="1"/>
</dbReference>
<keyword evidence="12" id="KW-0812">Transmembrane</keyword>
<dbReference type="Gene3D" id="1.10.287.130">
    <property type="match status" value="1"/>
</dbReference>
<comment type="catalytic activity">
    <reaction evidence="1">
        <text>ATP + protein L-histidine = ADP + protein N-phospho-L-histidine.</text>
        <dbReference type="EC" id="2.7.13.3"/>
    </reaction>
</comment>
<evidence type="ECO:0000256" key="7">
    <source>
        <dbReference type="ARBA" id="ARBA00022741"/>
    </source>
</evidence>
<comment type="subcellular location">
    <subcellularLocation>
        <location evidence="2">Cell membrane</location>
    </subcellularLocation>
</comment>
<dbReference type="FunFam" id="1.10.287.130:FF:000008">
    <property type="entry name" value="Two-component sensor histidine kinase"/>
    <property type="match status" value="1"/>
</dbReference>
<dbReference type="AlphaFoldDB" id="A0A8G2CLN0"/>
<evidence type="ECO:0000313" key="15">
    <source>
        <dbReference type="Proteomes" id="UP000186308"/>
    </source>
</evidence>
<dbReference type="Gene3D" id="3.30.565.10">
    <property type="entry name" value="Histidine kinase-like ATPase, C-terminal domain"/>
    <property type="match status" value="1"/>
</dbReference>
<reference evidence="14 15" key="1">
    <citation type="submission" date="2017-01" db="EMBL/GenBank/DDBJ databases">
        <authorList>
            <person name="Varghese N."/>
            <person name="Submissions S."/>
        </authorList>
    </citation>
    <scope>NUCLEOTIDE SEQUENCE [LARGE SCALE GENOMIC DNA]</scope>
    <source>
        <strain evidence="14 15">ATCC 35905</strain>
    </source>
</reference>
<evidence type="ECO:0000313" key="14">
    <source>
        <dbReference type="EMBL" id="SIR05634.1"/>
    </source>
</evidence>
<evidence type="ECO:0000256" key="6">
    <source>
        <dbReference type="ARBA" id="ARBA00022679"/>
    </source>
</evidence>
<dbReference type="InterPro" id="IPR003661">
    <property type="entry name" value="HisK_dim/P_dom"/>
</dbReference>
<evidence type="ECO:0000256" key="9">
    <source>
        <dbReference type="ARBA" id="ARBA00022840"/>
    </source>
</evidence>
<keyword evidence="5" id="KW-0597">Phosphoprotein</keyword>
<evidence type="ECO:0000256" key="10">
    <source>
        <dbReference type="ARBA" id="ARBA00023012"/>
    </source>
</evidence>
<keyword evidence="8 14" id="KW-0418">Kinase</keyword>
<dbReference type="PANTHER" id="PTHR45453:SF1">
    <property type="entry name" value="PHOSPHATE REGULON SENSOR PROTEIN PHOR"/>
    <property type="match status" value="1"/>
</dbReference>
<keyword evidence="15" id="KW-1185">Reference proteome</keyword>
<gene>
    <name evidence="14" type="ORF">SAMN05421828_11475</name>
</gene>
<evidence type="ECO:0000256" key="5">
    <source>
        <dbReference type="ARBA" id="ARBA00022553"/>
    </source>
</evidence>
<keyword evidence="12" id="KW-1133">Transmembrane helix</keyword>
<dbReference type="GO" id="GO:0016036">
    <property type="term" value="P:cellular response to phosphate starvation"/>
    <property type="evidence" value="ECO:0007669"/>
    <property type="project" value="TreeGrafter"/>
</dbReference>
<dbReference type="PRINTS" id="PR00344">
    <property type="entry name" value="BCTRLSENSOR"/>
</dbReference>
<dbReference type="SMART" id="SM00387">
    <property type="entry name" value="HATPase_c"/>
    <property type="match status" value="1"/>
</dbReference>
<dbReference type="GO" id="GO:0005524">
    <property type="term" value="F:ATP binding"/>
    <property type="evidence" value="ECO:0007669"/>
    <property type="project" value="UniProtKB-KW"/>
</dbReference>
<dbReference type="GO" id="GO:0005886">
    <property type="term" value="C:plasma membrane"/>
    <property type="evidence" value="ECO:0007669"/>
    <property type="project" value="UniProtKB-SubCell"/>
</dbReference>
<evidence type="ECO:0000256" key="1">
    <source>
        <dbReference type="ARBA" id="ARBA00000085"/>
    </source>
</evidence>
<dbReference type="EC" id="2.7.13.3" evidence="3"/>
<dbReference type="PANTHER" id="PTHR45453">
    <property type="entry name" value="PHOSPHATE REGULON SENSOR PROTEIN PHOR"/>
    <property type="match status" value="1"/>
</dbReference>
<accession>A0A8G2CLN0</accession>
<dbReference type="CDD" id="cd00082">
    <property type="entry name" value="HisKA"/>
    <property type="match status" value="1"/>
</dbReference>
<dbReference type="GO" id="GO:0004721">
    <property type="term" value="F:phosphoprotein phosphatase activity"/>
    <property type="evidence" value="ECO:0007669"/>
    <property type="project" value="TreeGrafter"/>
</dbReference>
<dbReference type="InterPro" id="IPR005467">
    <property type="entry name" value="His_kinase_dom"/>
</dbReference>
<keyword evidence="4" id="KW-1003">Cell membrane</keyword>
<dbReference type="RefSeq" id="WP_076454593.1">
    <property type="nucleotide sequence ID" value="NZ_FTNE01000014.1"/>
</dbReference>
<organism evidence="14 15">
    <name type="scientific">Acidiphilium rubrum</name>
    <dbReference type="NCBI Taxonomy" id="526"/>
    <lineage>
        <taxon>Bacteria</taxon>
        <taxon>Pseudomonadati</taxon>
        <taxon>Pseudomonadota</taxon>
        <taxon>Alphaproteobacteria</taxon>
        <taxon>Acetobacterales</taxon>
        <taxon>Acidocellaceae</taxon>
        <taxon>Acidiphilium</taxon>
    </lineage>
</organism>
<feature type="domain" description="Histidine kinase" evidence="13">
    <location>
        <begin position="220"/>
        <end position="449"/>
    </location>
</feature>
<evidence type="ECO:0000259" key="13">
    <source>
        <dbReference type="PROSITE" id="PS50109"/>
    </source>
</evidence>
<sequence>MNRPIATIAAWLGFPPFIALIIVIATGTLRPWEGLLCLFGCMVWSIGAGAILARDLRRFGASLAGESGGDFHLVTPGLAQLAERARQTIDAERRSRQTIATDASTSQSLLERLPDALFQFEGPPGMRRVVWRNPAAANAYGTEESALLRHPALRTALQAAEGTNEPIRTTVSLAAPIPRDLDATVIRTDSSDRSAPLYLLLTDRTRERGLERMRADFVANASHELRTPLTSLIGFIETLQGPALGDAEALPRFLTIMGEQAARMQRIIADLLSLSRIEMTEHQPPAEMVDIVPLLRQVAAFMEPILRDGRTSIKLDLMDEMPSIRGDAGQLTQVFGNLIDNAVKYSALKHGKGGGAVTLTTVVTPTPQYAAPGILISVADDGPGIAREHLPRLTERFYRADKGRSRAIGGTGLGLAIVKHVVSRHRGRLTIESVEGEGTTCHVWLPLIGETNRAAPDRPRPKGREG</sequence>
<dbReference type="Pfam" id="PF00512">
    <property type="entry name" value="HisKA"/>
    <property type="match status" value="1"/>
</dbReference>
<evidence type="ECO:0000256" key="3">
    <source>
        <dbReference type="ARBA" id="ARBA00012438"/>
    </source>
</evidence>
<dbReference type="GO" id="GO:0000155">
    <property type="term" value="F:phosphorelay sensor kinase activity"/>
    <property type="evidence" value="ECO:0007669"/>
    <property type="project" value="InterPro"/>
</dbReference>
<dbReference type="InterPro" id="IPR003594">
    <property type="entry name" value="HATPase_dom"/>
</dbReference>
<dbReference type="PROSITE" id="PS50109">
    <property type="entry name" value="HIS_KIN"/>
    <property type="match status" value="1"/>
</dbReference>